<dbReference type="EMBL" id="MTEJ01000007">
    <property type="protein sequence ID" value="OQX16187.1"/>
    <property type="molecule type" value="Genomic_DNA"/>
</dbReference>
<dbReference type="Proteomes" id="UP000192491">
    <property type="component" value="Unassembled WGS sequence"/>
</dbReference>
<reference evidence="1 2" key="1">
    <citation type="submission" date="2017-01" db="EMBL/GenBank/DDBJ databases">
        <title>Novel large sulfur bacteria in the metagenomes of groundwater-fed chemosynthetic microbial mats in the Lake Huron basin.</title>
        <authorList>
            <person name="Sharrar A.M."/>
            <person name="Flood B.E."/>
            <person name="Bailey J.V."/>
            <person name="Jones D.S."/>
            <person name="Biddanda B."/>
            <person name="Ruberg S.A."/>
            <person name="Marcus D.N."/>
            <person name="Dick G.J."/>
        </authorList>
    </citation>
    <scope>NUCLEOTIDE SEQUENCE [LARGE SCALE GENOMIC DNA]</scope>
    <source>
        <strain evidence="1">A8</strain>
    </source>
</reference>
<gene>
    <name evidence="1" type="ORF">BWK73_04805</name>
</gene>
<sequence length="153" mass="17055">MSVVARKQLHPDAPIGGNGFFPELSLDDFQKTQRVDSTAPVETLRDVLQSAIARIQRGALDWQCQQIQLGYLSLEAVPADTVGNETVLVLAYRLAAYLRAKGELLKHFANITLTEKGVDDVERKFDHSAFYFNQSARELRVLIGKPVTRVSTI</sequence>
<evidence type="ECO:0008006" key="3">
    <source>
        <dbReference type="Google" id="ProtNLM"/>
    </source>
</evidence>
<dbReference type="AlphaFoldDB" id="A0A1Y1QXQ0"/>
<dbReference type="InterPro" id="IPR009225">
    <property type="entry name" value="Phage_head_completion_GpL"/>
</dbReference>
<organism evidence="1 2">
    <name type="scientific">Thiothrix lacustris</name>
    <dbReference type="NCBI Taxonomy" id="525917"/>
    <lineage>
        <taxon>Bacteria</taxon>
        <taxon>Pseudomonadati</taxon>
        <taxon>Pseudomonadota</taxon>
        <taxon>Gammaproteobacteria</taxon>
        <taxon>Thiotrichales</taxon>
        <taxon>Thiotrichaceae</taxon>
        <taxon>Thiothrix</taxon>
    </lineage>
</organism>
<proteinExistence type="predicted"/>
<evidence type="ECO:0000313" key="2">
    <source>
        <dbReference type="Proteomes" id="UP000192491"/>
    </source>
</evidence>
<accession>A0A1Y1QXQ0</accession>
<protein>
    <recommendedName>
        <fullName evidence="3">Phage head protein</fullName>
    </recommendedName>
</protein>
<dbReference type="Pfam" id="PF05926">
    <property type="entry name" value="Phage_GPL"/>
    <property type="match status" value="1"/>
</dbReference>
<evidence type="ECO:0000313" key="1">
    <source>
        <dbReference type="EMBL" id="OQX16187.1"/>
    </source>
</evidence>
<name>A0A1Y1QXQ0_9GAMM</name>
<comment type="caution">
    <text evidence="1">The sequence shown here is derived from an EMBL/GenBank/DDBJ whole genome shotgun (WGS) entry which is preliminary data.</text>
</comment>